<dbReference type="InterPro" id="IPR001647">
    <property type="entry name" value="HTH_TetR"/>
</dbReference>
<dbReference type="Proteomes" id="UP000257039">
    <property type="component" value="Unassembled WGS sequence"/>
</dbReference>
<evidence type="ECO:0000313" key="5">
    <source>
        <dbReference type="Proteomes" id="UP000257039"/>
    </source>
</evidence>
<dbReference type="Pfam" id="PF00440">
    <property type="entry name" value="TetR_N"/>
    <property type="match status" value="1"/>
</dbReference>
<evidence type="ECO:0000256" key="2">
    <source>
        <dbReference type="PROSITE-ProRule" id="PRU00335"/>
    </source>
</evidence>
<dbReference type="EMBL" id="NDXW01000001">
    <property type="protein sequence ID" value="RDH46518.1"/>
    <property type="molecule type" value="Genomic_DNA"/>
</dbReference>
<dbReference type="InterPro" id="IPR025722">
    <property type="entry name" value="TetR"/>
</dbReference>
<dbReference type="Gene3D" id="1.10.357.10">
    <property type="entry name" value="Tetracycline Repressor, domain 2"/>
    <property type="match status" value="1"/>
</dbReference>
<organism evidence="4 5">
    <name type="scientific">Zooshikella ganghwensis</name>
    <dbReference type="NCBI Taxonomy" id="202772"/>
    <lineage>
        <taxon>Bacteria</taxon>
        <taxon>Pseudomonadati</taxon>
        <taxon>Pseudomonadota</taxon>
        <taxon>Gammaproteobacteria</taxon>
        <taxon>Oceanospirillales</taxon>
        <taxon>Zooshikellaceae</taxon>
        <taxon>Zooshikella</taxon>
    </lineage>
</organism>
<evidence type="ECO:0000313" key="4">
    <source>
        <dbReference type="EMBL" id="RDH46518.1"/>
    </source>
</evidence>
<dbReference type="RefSeq" id="WP_094789257.1">
    <property type="nucleotide sequence ID" value="NZ_NDXW01000001.1"/>
</dbReference>
<dbReference type="Pfam" id="PF13972">
    <property type="entry name" value="TetR"/>
    <property type="match status" value="1"/>
</dbReference>
<name>A0A4P9VS99_9GAMM</name>
<accession>A0A4P9VS99</accession>
<dbReference type="InterPro" id="IPR009057">
    <property type="entry name" value="Homeodomain-like_sf"/>
</dbReference>
<comment type="caution">
    <text evidence="4">The sequence shown here is derived from an EMBL/GenBank/DDBJ whole genome shotgun (WGS) entry which is preliminary data.</text>
</comment>
<dbReference type="InterPro" id="IPR050624">
    <property type="entry name" value="HTH-type_Tx_Regulator"/>
</dbReference>
<dbReference type="PANTHER" id="PTHR43479:SF12">
    <property type="entry name" value="TRANSCRIPTIONAL REGULATORY PROTEIN"/>
    <property type="match status" value="1"/>
</dbReference>
<dbReference type="PANTHER" id="PTHR43479">
    <property type="entry name" value="ACREF/ENVCD OPERON REPRESSOR-RELATED"/>
    <property type="match status" value="1"/>
</dbReference>
<evidence type="ECO:0000256" key="1">
    <source>
        <dbReference type="ARBA" id="ARBA00023125"/>
    </source>
</evidence>
<sequence>MKTRERILVTSLALFNHHGEPNITTIDISNEMDISPGNLYYHFQGKEEIITELYLRYESEILELLDSPGRHSLAIDDYWLYLHLIFETIHNYRFLYRDLLDLLAKNQKIKPRFTRVLSKKRKTFTEICEYLRDASYLVATDEEIGVLADNATVVATFWLNYEVMRTKKGYDTRYINQGIYQVICLVKPYMTNDQQEILEKRSQIYKSTVNFPI</sequence>
<evidence type="ECO:0000259" key="3">
    <source>
        <dbReference type="PROSITE" id="PS50977"/>
    </source>
</evidence>
<protein>
    <submittedName>
        <fullName evidence="4">TetR/AcrR family transcriptional regulator</fullName>
    </submittedName>
</protein>
<reference evidence="4 5" key="1">
    <citation type="submission" date="2017-04" db="EMBL/GenBank/DDBJ databases">
        <title>Draft genome sequence of Zooshikella ganghwensis VG4 isolated from Red Sea sediments.</title>
        <authorList>
            <person name="Rehman Z."/>
            <person name="Alam I."/>
            <person name="Kamau A."/>
            <person name="Bajic V."/>
            <person name="Leiknes T."/>
        </authorList>
    </citation>
    <scope>NUCLEOTIDE SEQUENCE [LARGE SCALE GENOMIC DNA]</scope>
    <source>
        <strain evidence="4 5">VG4</strain>
    </source>
</reference>
<feature type="DNA-binding region" description="H-T-H motif" evidence="2">
    <location>
        <begin position="24"/>
        <end position="43"/>
    </location>
</feature>
<dbReference type="PRINTS" id="PR00455">
    <property type="entry name" value="HTHTETR"/>
</dbReference>
<dbReference type="PROSITE" id="PS50977">
    <property type="entry name" value="HTH_TETR_2"/>
    <property type="match status" value="1"/>
</dbReference>
<dbReference type="GO" id="GO:0003677">
    <property type="term" value="F:DNA binding"/>
    <property type="evidence" value="ECO:0007669"/>
    <property type="project" value="UniProtKB-UniRule"/>
</dbReference>
<dbReference type="AlphaFoldDB" id="A0A4P9VS99"/>
<keyword evidence="5" id="KW-1185">Reference proteome</keyword>
<feature type="domain" description="HTH tetR-type" evidence="3">
    <location>
        <begin position="1"/>
        <end position="61"/>
    </location>
</feature>
<dbReference type="SUPFAM" id="SSF46689">
    <property type="entry name" value="Homeodomain-like"/>
    <property type="match status" value="1"/>
</dbReference>
<proteinExistence type="predicted"/>
<gene>
    <name evidence="4" type="ORF">B9G39_25350</name>
</gene>
<keyword evidence="1 2" id="KW-0238">DNA-binding</keyword>